<reference evidence="4 5" key="1">
    <citation type="submission" date="2014-04" db="EMBL/GenBank/DDBJ databases">
        <authorList>
            <consortium name="DOE Joint Genome Institute"/>
            <person name="Kuo A."/>
            <person name="Tarkka M."/>
            <person name="Buscot F."/>
            <person name="Kohler A."/>
            <person name="Nagy L.G."/>
            <person name="Floudas D."/>
            <person name="Copeland A."/>
            <person name="Barry K.W."/>
            <person name="Cichocki N."/>
            <person name="Veneault-Fourrey C."/>
            <person name="LaButti K."/>
            <person name="Lindquist E.A."/>
            <person name="Lipzen A."/>
            <person name="Lundell T."/>
            <person name="Morin E."/>
            <person name="Murat C."/>
            <person name="Sun H."/>
            <person name="Tunlid A."/>
            <person name="Henrissat B."/>
            <person name="Grigoriev I.V."/>
            <person name="Hibbett D.S."/>
            <person name="Martin F."/>
            <person name="Nordberg H.P."/>
            <person name="Cantor M.N."/>
            <person name="Hua S.X."/>
        </authorList>
    </citation>
    <scope>NUCLEOTIDE SEQUENCE [LARGE SCALE GENOMIC DNA]</scope>
    <source>
        <strain evidence="4 5">F 1598</strain>
    </source>
</reference>
<dbReference type="OrthoDB" id="6262491at2759"/>
<reference evidence="5" key="2">
    <citation type="submission" date="2015-01" db="EMBL/GenBank/DDBJ databases">
        <title>Evolutionary Origins and Diversification of the Mycorrhizal Mutualists.</title>
        <authorList>
            <consortium name="DOE Joint Genome Institute"/>
            <consortium name="Mycorrhizal Genomics Consortium"/>
            <person name="Kohler A."/>
            <person name="Kuo A."/>
            <person name="Nagy L.G."/>
            <person name="Floudas D."/>
            <person name="Copeland A."/>
            <person name="Barry K.W."/>
            <person name="Cichocki N."/>
            <person name="Veneault-Fourrey C."/>
            <person name="LaButti K."/>
            <person name="Lindquist E.A."/>
            <person name="Lipzen A."/>
            <person name="Lundell T."/>
            <person name="Morin E."/>
            <person name="Murat C."/>
            <person name="Riley R."/>
            <person name="Ohm R."/>
            <person name="Sun H."/>
            <person name="Tunlid A."/>
            <person name="Henrissat B."/>
            <person name="Grigoriev I.V."/>
            <person name="Hibbett D.S."/>
            <person name="Martin F."/>
        </authorList>
    </citation>
    <scope>NUCLEOTIDE SEQUENCE [LARGE SCALE GENOMIC DNA]</scope>
    <source>
        <strain evidence="5">F 1598</strain>
    </source>
</reference>
<gene>
    <name evidence="4" type="ORF">PILCRDRAFT_669590</name>
</gene>
<sequence>FSQDGKRIVSGSWDQTIRVWDAESGEVVVGPLKGHTSGVNSVAFSQDGKRIVSGSLDRTIRVWDAESGEVVVGPLKGHTDLVNSVAFSQDGHRVISVSQDHTIHVLSVLNNNLANVFTDTSALAGGWIHNSSSKLLFWVPSWNRPGLCWPRNPFVIVRDSPSTLLDLDNFVHGHSWQQCKAQHEHL</sequence>
<evidence type="ECO:0000256" key="1">
    <source>
        <dbReference type="ARBA" id="ARBA00022574"/>
    </source>
</evidence>
<dbReference type="HOGENOM" id="CLU_000288_57_19_1"/>
<dbReference type="AlphaFoldDB" id="A0A0C3BE33"/>
<dbReference type="PANTHER" id="PTHR22847">
    <property type="entry name" value="WD40 REPEAT PROTEIN"/>
    <property type="match status" value="1"/>
</dbReference>
<dbReference type="EMBL" id="KN833045">
    <property type="protein sequence ID" value="KIM75557.1"/>
    <property type="molecule type" value="Genomic_DNA"/>
</dbReference>
<dbReference type="InterPro" id="IPR019775">
    <property type="entry name" value="WD40_repeat_CS"/>
</dbReference>
<dbReference type="Gene3D" id="2.130.10.10">
    <property type="entry name" value="YVTN repeat-like/Quinoprotein amine dehydrogenase"/>
    <property type="match status" value="2"/>
</dbReference>
<proteinExistence type="predicted"/>
<protein>
    <submittedName>
        <fullName evidence="4">Uncharacterized protein</fullName>
    </submittedName>
</protein>
<dbReference type="InterPro" id="IPR036322">
    <property type="entry name" value="WD40_repeat_dom_sf"/>
</dbReference>
<dbReference type="PRINTS" id="PR00320">
    <property type="entry name" value="GPROTEINBRPT"/>
</dbReference>
<feature type="repeat" description="WD" evidence="3">
    <location>
        <begin position="75"/>
        <end position="116"/>
    </location>
</feature>
<dbReference type="InterPro" id="IPR015943">
    <property type="entry name" value="WD40/YVTN_repeat-like_dom_sf"/>
</dbReference>
<dbReference type="InterPro" id="IPR001680">
    <property type="entry name" value="WD40_rpt"/>
</dbReference>
<evidence type="ECO:0000313" key="5">
    <source>
        <dbReference type="Proteomes" id="UP000054166"/>
    </source>
</evidence>
<feature type="repeat" description="WD" evidence="3">
    <location>
        <begin position="1"/>
        <end position="30"/>
    </location>
</feature>
<dbReference type="Pfam" id="PF00400">
    <property type="entry name" value="WD40"/>
    <property type="match status" value="3"/>
</dbReference>
<dbReference type="STRING" id="765440.A0A0C3BE33"/>
<dbReference type="PROSITE" id="PS00678">
    <property type="entry name" value="WD_REPEATS_1"/>
    <property type="match status" value="2"/>
</dbReference>
<dbReference type="PROSITE" id="PS50082">
    <property type="entry name" value="WD_REPEATS_2"/>
    <property type="match status" value="3"/>
</dbReference>
<dbReference type="Proteomes" id="UP000054166">
    <property type="component" value="Unassembled WGS sequence"/>
</dbReference>
<keyword evidence="1 3" id="KW-0853">WD repeat</keyword>
<dbReference type="InParanoid" id="A0A0C3BE33"/>
<name>A0A0C3BE33_PILCF</name>
<keyword evidence="5" id="KW-1185">Reference proteome</keyword>
<dbReference type="PROSITE" id="PS50294">
    <property type="entry name" value="WD_REPEATS_REGION"/>
    <property type="match status" value="3"/>
</dbReference>
<evidence type="ECO:0000313" key="4">
    <source>
        <dbReference type="EMBL" id="KIM75557.1"/>
    </source>
</evidence>
<feature type="repeat" description="WD" evidence="3">
    <location>
        <begin position="32"/>
        <end position="73"/>
    </location>
</feature>
<dbReference type="GO" id="GO:1990234">
    <property type="term" value="C:transferase complex"/>
    <property type="evidence" value="ECO:0007669"/>
    <property type="project" value="UniProtKB-ARBA"/>
</dbReference>
<dbReference type="PANTHER" id="PTHR22847:SF637">
    <property type="entry name" value="WD REPEAT DOMAIN 5B"/>
    <property type="match status" value="1"/>
</dbReference>
<accession>A0A0C3BE33</accession>
<feature type="non-terminal residue" evidence="4">
    <location>
        <position position="1"/>
    </location>
</feature>
<dbReference type="SUPFAM" id="SSF50978">
    <property type="entry name" value="WD40 repeat-like"/>
    <property type="match status" value="1"/>
</dbReference>
<dbReference type="InterPro" id="IPR020472">
    <property type="entry name" value="WD40_PAC1"/>
</dbReference>
<dbReference type="SMART" id="SM00320">
    <property type="entry name" value="WD40"/>
    <property type="match status" value="2"/>
</dbReference>
<keyword evidence="2" id="KW-0677">Repeat</keyword>
<evidence type="ECO:0000256" key="2">
    <source>
        <dbReference type="ARBA" id="ARBA00022737"/>
    </source>
</evidence>
<evidence type="ECO:0000256" key="3">
    <source>
        <dbReference type="PROSITE-ProRule" id="PRU00221"/>
    </source>
</evidence>
<organism evidence="4 5">
    <name type="scientific">Piloderma croceum (strain F 1598)</name>
    <dbReference type="NCBI Taxonomy" id="765440"/>
    <lineage>
        <taxon>Eukaryota</taxon>
        <taxon>Fungi</taxon>
        <taxon>Dikarya</taxon>
        <taxon>Basidiomycota</taxon>
        <taxon>Agaricomycotina</taxon>
        <taxon>Agaricomycetes</taxon>
        <taxon>Agaricomycetidae</taxon>
        <taxon>Atheliales</taxon>
        <taxon>Atheliaceae</taxon>
        <taxon>Piloderma</taxon>
    </lineage>
</organism>